<dbReference type="GO" id="GO:0003723">
    <property type="term" value="F:RNA binding"/>
    <property type="evidence" value="ECO:0007669"/>
    <property type="project" value="UniProtKB-UniRule"/>
</dbReference>
<gene>
    <name evidence="5" type="ORF">M430DRAFT_66699</name>
</gene>
<feature type="compositionally biased region" description="Polar residues" evidence="3">
    <location>
        <begin position="43"/>
        <end position="78"/>
    </location>
</feature>
<dbReference type="AlphaFoldDB" id="A0A2T3B2B3"/>
<evidence type="ECO:0000313" key="6">
    <source>
        <dbReference type="Proteomes" id="UP000241818"/>
    </source>
</evidence>
<dbReference type="PANTHER" id="PTHR23189">
    <property type="entry name" value="RNA RECOGNITION MOTIF-CONTAINING"/>
    <property type="match status" value="1"/>
</dbReference>
<dbReference type="STRING" id="857342.A0A2T3B2B3"/>
<dbReference type="Gene3D" id="3.30.70.330">
    <property type="match status" value="1"/>
</dbReference>
<proteinExistence type="predicted"/>
<dbReference type="PROSITE" id="PS50102">
    <property type="entry name" value="RRM"/>
    <property type="match status" value="1"/>
</dbReference>
<feature type="domain" description="RRM" evidence="4">
    <location>
        <begin position="543"/>
        <end position="627"/>
    </location>
</feature>
<dbReference type="Pfam" id="PF04059">
    <property type="entry name" value="RRM_2"/>
    <property type="match status" value="1"/>
</dbReference>
<feature type="region of interest" description="Disordered" evidence="3">
    <location>
        <begin position="1"/>
        <end position="78"/>
    </location>
</feature>
<dbReference type="InParanoid" id="A0A2T3B2B3"/>
<dbReference type="InterPro" id="IPR000504">
    <property type="entry name" value="RRM_dom"/>
</dbReference>
<dbReference type="Proteomes" id="UP000241818">
    <property type="component" value="Unassembled WGS sequence"/>
</dbReference>
<dbReference type="InterPro" id="IPR012677">
    <property type="entry name" value="Nucleotide-bd_a/b_plait_sf"/>
</dbReference>
<evidence type="ECO:0000256" key="2">
    <source>
        <dbReference type="PROSITE-ProRule" id="PRU00176"/>
    </source>
</evidence>
<dbReference type="EMBL" id="KZ679011">
    <property type="protein sequence ID" value="PSS18700.1"/>
    <property type="molecule type" value="Genomic_DNA"/>
</dbReference>
<protein>
    <recommendedName>
        <fullName evidence="4">RRM domain-containing protein</fullName>
    </recommendedName>
</protein>
<dbReference type="InterPro" id="IPR035979">
    <property type="entry name" value="RBD_domain_sf"/>
</dbReference>
<reference evidence="5 6" key="1">
    <citation type="journal article" date="2018" name="New Phytol.">
        <title>Comparative genomics and transcriptomics depict ericoid mycorrhizal fungi as versatile saprotrophs and plant mutualists.</title>
        <authorList>
            <person name="Martino E."/>
            <person name="Morin E."/>
            <person name="Grelet G.A."/>
            <person name="Kuo A."/>
            <person name="Kohler A."/>
            <person name="Daghino S."/>
            <person name="Barry K.W."/>
            <person name="Cichocki N."/>
            <person name="Clum A."/>
            <person name="Dockter R.B."/>
            <person name="Hainaut M."/>
            <person name="Kuo R.C."/>
            <person name="LaButti K."/>
            <person name="Lindahl B.D."/>
            <person name="Lindquist E.A."/>
            <person name="Lipzen A."/>
            <person name="Khouja H.R."/>
            <person name="Magnuson J."/>
            <person name="Murat C."/>
            <person name="Ohm R.A."/>
            <person name="Singer S.W."/>
            <person name="Spatafora J.W."/>
            <person name="Wang M."/>
            <person name="Veneault-Fourrey C."/>
            <person name="Henrissat B."/>
            <person name="Grigoriev I.V."/>
            <person name="Martin F.M."/>
            <person name="Perotto S."/>
        </authorList>
    </citation>
    <scope>NUCLEOTIDE SEQUENCE [LARGE SCALE GENOMIC DNA]</scope>
    <source>
        <strain evidence="5 6">ATCC 22711</strain>
    </source>
</reference>
<dbReference type="OrthoDB" id="417481at2759"/>
<feature type="compositionally biased region" description="Basic and acidic residues" evidence="3">
    <location>
        <begin position="716"/>
        <end position="728"/>
    </location>
</feature>
<name>A0A2T3B2B3_AMORE</name>
<dbReference type="InterPro" id="IPR034862">
    <property type="entry name" value="Fungal_Mei2-like_RRM3"/>
</dbReference>
<dbReference type="InterPro" id="IPR007201">
    <property type="entry name" value="Mei2-like_Rrm_C"/>
</dbReference>
<feature type="region of interest" description="Disordered" evidence="3">
    <location>
        <begin position="715"/>
        <end position="737"/>
    </location>
</feature>
<feature type="region of interest" description="Disordered" evidence="3">
    <location>
        <begin position="482"/>
        <end position="528"/>
    </location>
</feature>
<evidence type="ECO:0000259" key="4">
    <source>
        <dbReference type="PROSITE" id="PS50102"/>
    </source>
</evidence>
<dbReference type="RefSeq" id="XP_024721052.1">
    <property type="nucleotide sequence ID" value="XM_024869238.1"/>
</dbReference>
<dbReference type="CDD" id="cd12532">
    <property type="entry name" value="RRM3_MEI2_fungi"/>
    <property type="match status" value="1"/>
</dbReference>
<evidence type="ECO:0000256" key="1">
    <source>
        <dbReference type="ARBA" id="ARBA00022884"/>
    </source>
</evidence>
<keyword evidence="6" id="KW-1185">Reference proteome</keyword>
<dbReference type="GeneID" id="36577319"/>
<sequence>MSSYGDTMYHPSPPSSSGGGLDSAGGTPYTSVTAFSPEDARTLKSTIVNSGDGTLESNLQDPFVSTSTQPRGRLSATASTFRPSFEVRATPASAPAIADGSAQNDKIPDPSDYLEHLLAAQAAQSPGRATQQADATQFGTFTTDTHSSRYIKVSGSNIATFLPTVEASKKVWFLCLFTFKVRDRGIAKRGSERREEMGDSYYLRLSNIRDAMELYNGIKMNNPDLTVEYISPVTFGKLFSPGGRYSAHEAQVVLTVNYPAASNPDMKLLEDGLIQMLEVEGRLYAWQKLSATPTGTFRMVAEYEDATHAPRSVSRSRKINEDLKLQNVTVSIDLHRPDFPEQFQSQQISPTVTPTRRSGEQSGLSDALGNMSLQGSARSADSAGTPAGTIPTVSSMPYMAASSGFAMPNTLPFVMGGNLYVPSVVGTFQQTYSPGVLPQVSPGLGEPLYHPYTTPSYPHGGFHQHGFGIPSPDFQQPNFGNEFGYYNQSSPGPARDHYNRPNGRRSYAPKANHTRDRHQHNSANSHHNHVDINRIRQGIDVRTTVMLRNIPNKVDQAMLKEIVDESSFGRYDFMYLRIDFSNNCNVGYAFINFTDPLDIVDFVVARSNQKWHRFKSDKVAEVSYATIQGKDCLVQKFRNSSVMLEPPHYRPKVKLLILPNSLPCLTSSQLYKTIHDPFGHAGEEERFPESDNASKLKRSCENAEHVGLFAPSAGQHLRDEQRRRRSQYDRGTSLAEREEYGYDDSTLEDLDESYYFFTRNFAFATDKISMKRCTRLS</sequence>
<evidence type="ECO:0000256" key="3">
    <source>
        <dbReference type="SAM" id="MobiDB-lite"/>
    </source>
</evidence>
<feature type="compositionally biased region" description="Polar residues" evidence="3">
    <location>
        <begin position="343"/>
        <end position="364"/>
    </location>
</feature>
<accession>A0A2T3B2B3</accession>
<dbReference type="SUPFAM" id="SSF54928">
    <property type="entry name" value="RNA-binding domain, RBD"/>
    <property type="match status" value="1"/>
</dbReference>
<evidence type="ECO:0000313" key="5">
    <source>
        <dbReference type="EMBL" id="PSS18700.1"/>
    </source>
</evidence>
<feature type="region of interest" description="Disordered" evidence="3">
    <location>
        <begin position="343"/>
        <end position="388"/>
    </location>
</feature>
<organism evidence="5 6">
    <name type="scientific">Amorphotheca resinae ATCC 22711</name>
    <dbReference type="NCBI Taxonomy" id="857342"/>
    <lineage>
        <taxon>Eukaryota</taxon>
        <taxon>Fungi</taxon>
        <taxon>Dikarya</taxon>
        <taxon>Ascomycota</taxon>
        <taxon>Pezizomycotina</taxon>
        <taxon>Leotiomycetes</taxon>
        <taxon>Helotiales</taxon>
        <taxon>Amorphothecaceae</taxon>
        <taxon>Amorphotheca</taxon>
    </lineage>
</organism>
<keyword evidence="1 2" id="KW-0694">RNA-binding</keyword>